<dbReference type="EMBL" id="LKAM01000001">
    <property type="protein sequence ID" value="KUM51253.1"/>
    <property type="molecule type" value="Genomic_DNA"/>
</dbReference>
<protein>
    <submittedName>
        <fullName evidence="1">Uncharacterized protein</fullName>
    </submittedName>
</protein>
<name>A0A101M5A9_PICGL</name>
<dbReference type="AlphaFoldDB" id="A0A101M5A9"/>
<sequence length="113" mass="12711">MRYRATLGTRIRISQCSMGGLRRAGFEPAFLSVRGIFIKIRSVIASSFRIALYIEIPWSVSPINFAPRVGLETLLKKGVHVFFALQYLFVSIDPFIKGHCGPIPIIWLGWGTN</sequence>
<reference evidence="1" key="1">
    <citation type="journal article" date="2015" name="Genome Biol. Evol.">
        <title>Organellar Genomes of White Spruce (Picea glauca): Assembly and Annotation.</title>
        <authorList>
            <person name="Jackman S.D."/>
            <person name="Warren R.L."/>
            <person name="Gibb E.A."/>
            <person name="Vandervalk B.P."/>
            <person name="Mohamadi H."/>
            <person name="Chu J."/>
            <person name="Raymond A."/>
            <person name="Pleasance S."/>
            <person name="Coope R."/>
            <person name="Wildung M.R."/>
            <person name="Ritland C.E."/>
            <person name="Bousquet J."/>
            <person name="Jones S.J."/>
            <person name="Bohlmann J."/>
            <person name="Birol I."/>
        </authorList>
    </citation>
    <scope>NUCLEOTIDE SEQUENCE [LARGE SCALE GENOMIC DNA]</scope>
    <source>
        <tissue evidence="1">Flushing bud</tissue>
    </source>
</reference>
<evidence type="ECO:0000313" key="1">
    <source>
        <dbReference type="EMBL" id="KUM51253.1"/>
    </source>
</evidence>
<keyword evidence="1" id="KW-0496">Mitochondrion</keyword>
<proteinExistence type="predicted"/>
<organism evidence="1">
    <name type="scientific">Picea glauca</name>
    <name type="common">White spruce</name>
    <name type="synonym">Pinus glauca</name>
    <dbReference type="NCBI Taxonomy" id="3330"/>
    <lineage>
        <taxon>Eukaryota</taxon>
        <taxon>Viridiplantae</taxon>
        <taxon>Streptophyta</taxon>
        <taxon>Embryophyta</taxon>
        <taxon>Tracheophyta</taxon>
        <taxon>Spermatophyta</taxon>
        <taxon>Pinopsida</taxon>
        <taxon>Pinidae</taxon>
        <taxon>Conifers I</taxon>
        <taxon>Pinales</taxon>
        <taxon>Pinaceae</taxon>
        <taxon>Picea</taxon>
    </lineage>
</organism>
<gene>
    <name evidence="1" type="ORF">ABT39_MTgene1100</name>
</gene>
<comment type="caution">
    <text evidence="1">The sequence shown here is derived from an EMBL/GenBank/DDBJ whole genome shotgun (WGS) entry which is preliminary data.</text>
</comment>
<geneLocation type="mitochondrion" evidence="1"/>
<accession>A0A101M5A9</accession>